<dbReference type="InterPro" id="IPR027417">
    <property type="entry name" value="P-loop_NTPase"/>
</dbReference>
<dbReference type="SUPFAM" id="SSF47446">
    <property type="entry name" value="Signal peptide-binding domain"/>
    <property type="match status" value="1"/>
</dbReference>
<feature type="domain" description="SRP54-type proteins GTP-binding" evidence="11">
    <location>
        <begin position="268"/>
        <end position="281"/>
    </location>
</feature>
<dbReference type="Gene3D" id="3.40.50.300">
    <property type="entry name" value="P-loop containing nucleotide triphosphate hydrolases"/>
    <property type="match status" value="1"/>
</dbReference>
<evidence type="ECO:0000256" key="4">
    <source>
        <dbReference type="ARBA" id="ARBA00022801"/>
    </source>
</evidence>
<comment type="subcellular location">
    <subcellularLocation>
        <location evidence="10">Cytoplasm</location>
    </subcellularLocation>
    <text evidence="10">The SRP-RNC complex is targeted to the cytoplasmic membrane.</text>
</comment>
<dbReference type="SMART" id="SM00382">
    <property type="entry name" value="AAA"/>
    <property type="match status" value="1"/>
</dbReference>
<comment type="catalytic activity">
    <reaction evidence="9 10">
        <text>GTP + H2O = GDP + phosphate + H(+)</text>
        <dbReference type="Rhea" id="RHEA:19669"/>
        <dbReference type="ChEBI" id="CHEBI:15377"/>
        <dbReference type="ChEBI" id="CHEBI:15378"/>
        <dbReference type="ChEBI" id="CHEBI:37565"/>
        <dbReference type="ChEBI" id="CHEBI:43474"/>
        <dbReference type="ChEBI" id="CHEBI:58189"/>
        <dbReference type="EC" id="3.6.5.4"/>
    </reaction>
</comment>
<dbReference type="InterPro" id="IPR000897">
    <property type="entry name" value="SRP54_GTPase_dom"/>
</dbReference>
<name>A0ABY5HRF1_9SPIR</name>
<keyword evidence="7 10" id="KW-0733">Signal recognition particle</keyword>
<evidence type="ECO:0000256" key="6">
    <source>
        <dbReference type="ARBA" id="ARBA00023134"/>
    </source>
</evidence>
<comment type="subunit">
    <text evidence="10">Part of the signal recognition particle protein translocation system, which is composed of SRP and FtsY.</text>
</comment>
<proteinExistence type="inferred from homology"/>
<evidence type="ECO:0000256" key="1">
    <source>
        <dbReference type="ARBA" id="ARBA00005450"/>
    </source>
</evidence>
<comment type="function">
    <text evidence="10">Involved in targeting and insertion of nascent membrane proteins into the cytoplasmic membrane. Binds to the hydrophobic signal sequence of the ribosome-nascent chain (RNC) as it emerges from the ribosomes. The SRP-RNC complex is then targeted to the cytoplasmic membrane where it interacts with the SRP receptor FtsY.</text>
</comment>
<dbReference type="RefSeq" id="WP_255805940.1">
    <property type="nucleotide sequence ID" value="NZ_CP038802.1"/>
</dbReference>
<dbReference type="EMBL" id="CP038802">
    <property type="protein sequence ID" value="UTY27934.1"/>
    <property type="molecule type" value="Genomic_DNA"/>
</dbReference>
<evidence type="ECO:0000256" key="2">
    <source>
        <dbReference type="ARBA" id="ARBA00022490"/>
    </source>
</evidence>
<dbReference type="InterPro" id="IPR013822">
    <property type="entry name" value="Signal_recog_particl_SRP54_hlx"/>
</dbReference>
<dbReference type="InterPro" id="IPR004780">
    <property type="entry name" value="SRP"/>
</dbReference>
<keyword evidence="4 10" id="KW-0378">Hydrolase</keyword>
<evidence type="ECO:0000256" key="9">
    <source>
        <dbReference type="ARBA" id="ARBA00048027"/>
    </source>
</evidence>
<dbReference type="InterPro" id="IPR004125">
    <property type="entry name" value="Signal_recog_particle_SRP54_M"/>
</dbReference>
<dbReference type="InterPro" id="IPR003593">
    <property type="entry name" value="AAA+_ATPase"/>
</dbReference>
<evidence type="ECO:0000313" key="13">
    <source>
        <dbReference type="Proteomes" id="UP001059401"/>
    </source>
</evidence>
<dbReference type="Proteomes" id="UP001059401">
    <property type="component" value="Chromosome"/>
</dbReference>
<evidence type="ECO:0000256" key="7">
    <source>
        <dbReference type="ARBA" id="ARBA00023135"/>
    </source>
</evidence>
<keyword evidence="2 10" id="KW-0963">Cytoplasm</keyword>
<dbReference type="Gene3D" id="1.10.260.30">
    <property type="entry name" value="Signal recognition particle, SRP54 subunit, M-domain"/>
    <property type="match status" value="1"/>
</dbReference>
<protein>
    <recommendedName>
        <fullName evidence="10">Signal recognition particle protein</fullName>
        <ecNumber evidence="10">3.6.5.4</ecNumber>
    </recommendedName>
    <alternativeName>
        <fullName evidence="10">Fifty-four homolog</fullName>
    </alternativeName>
</protein>
<dbReference type="InterPro" id="IPR036891">
    <property type="entry name" value="Signal_recog_part_SRP54_M_sf"/>
</dbReference>
<evidence type="ECO:0000259" key="11">
    <source>
        <dbReference type="PROSITE" id="PS00300"/>
    </source>
</evidence>
<evidence type="ECO:0000256" key="8">
    <source>
        <dbReference type="ARBA" id="ARBA00023274"/>
    </source>
</evidence>
<keyword evidence="13" id="KW-1185">Reference proteome</keyword>
<evidence type="ECO:0000313" key="12">
    <source>
        <dbReference type="EMBL" id="UTY27934.1"/>
    </source>
</evidence>
<evidence type="ECO:0000256" key="3">
    <source>
        <dbReference type="ARBA" id="ARBA00022741"/>
    </source>
</evidence>
<keyword evidence="6 10" id="KW-0342">GTP-binding</keyword>
<evidence type="ECO:0000256" key="10">
    <source>
        <dbReference type="HAMAP-Rule" id="MF_00306"/>
    </source>
</evidence>
<feature type="binding site" evidence="10">
    <location>
        <begin position="189"/>
        <end position="193"/>
    </location>
    <ligand>
        <name>GTP</name>
        <dbReference type="ChEBI" id="CHEBI:37565"/>
    </ligand>
</feature>
<reference evidence="12" key="1">
    <citation type="submission" date="2019-04" db="EMBL/GenBank/DDBJ databases">
        <title>Whole genome sequencing of oral phylogroup 2 treponemes.</title>
        <authorList>
            <person name="Chan Y."/>
            <person name="Zeng H.H."/>
            <person name="Yu X.L."/>
            <person name="Leung W.K."/>
            <person name="Watt R.M."/>
        </authorList>
    </citation>
    <scope>NUCLEOTIDE SEQUENCE</scope>
    <source>
        <strain evidence="12">OMZ 847</strain>
    </source>
</reference>
<dbReference type="Pfam" id="PF02978">
    <property type="entry name" value="SRP_SPB"/>
    <property type="match status" value="1"/>
</dbReference>
<dbReference type="InterPro" id="IPR042101">
    <property type="entry name" value="SRP54_N_sf"/>
</dbReference>
<dbReference type="Pfam" id="PF00448">
    <property type="entry name" value="SRP54"/>
    <property type="match status" value="1"/>
</dbReference>
<sequence>MLENITEKFSGIIRSLSGKSKITEKNIEDTIEEIKTALLDADVNLRVVRRFINATAEEAKGERVLKSVDPGQQFTKIVYDKMTSFLGDEKKALDLRGPDTQSVILFLGLQGSGKTTSAAKLALKLKKEGRKPLLAACDLVRPAAVEQLSVLGENISVPVYKEETKDAVKVAKNALAFAKKNFYDTVIVDTAGRLQIDEDMMKEIVNIKSAVKTMETILVADSMTGQSAVDVAKEFDEQVGLSGLILTKFDSDTRGGAALSLKTITGKPIFYIGTGEKLEDLEPFYPDRIASRILGMGDIVSLVEKAQAVYDEEEAEKLQKKMQSESFSLADMLMQLEQAEKMGPLESMLDMIPGLSGQIDKDKLDLSLLKRQKAIIQSMTLKERDNFRIIGPPRRKRIAKGSGSSVGDVNKLLKQFEKTRQMMRKVSKNKGLQAKMMSGGFFG</sequence>
<feature type="binding site" evidence="10">
    <location>
        <begin position="108"/>
        <end position="115"/>
    </location>
    <ligand>
        <name>GTP</name>
        <dbReference type="ChEBI" id="CHEBI:37565"/>
    </ligand>
</feature>
<keyword evidence="3 10" id="KW-0547">Nucleotide-binding</keyword>
<dbReference type="PANTHER" id="PTHR11564">
    <property type="entry name" value="SIGNAL RECOGNITION PARTICLE 54K PROTEIN SRP54"/>
    <property type="match status" value="1"/>
</dbReference>
<dbReference type="Pfam" id="PF02881">
    <property type="entry name" value="SRP54_N"/>
    <property type="match status" value="1"/>
</dbReference>
<dbReference type="SMART" id="SM00962">
    <property type="entry name" value="SRP54"/>
    <property type="match status" value="1"/>
</dbReference>
<keyword evidence="8 10" id="KW-0687">Ribonucleoprotein</keyword>
<comment type="domain">
    <text evidence="10">Composed of three domains: the N-terminal N domain, which is responsible for interactions with the ribosome, the central G domain, which binds GTP, and the C-terminal M domain, which binds the RNA and the signal sequence of the RNC.</text>
</comment>
<dbReference type="Gene3D" id="1.20.120.140">
    <property type="entry name" value="Signal recognition particle SRP54, nucleotide-binding domain"/>
    <property type="match status" value="1"/>
</dbReference>
<dbReference type="EC" id="3.6.5.4" evidence="10"/>
<comment type="similarity">
    <text evidence="1 10">Belongs to the GTP-binding SRP family. SRP54 subfamily.</text>
</comment>
<accession>A0ABY5HRF1</accession>
<dbReference type="CDD" id="cd18539">
    <property type="entry name" value="SRP_G"/>
    <property type="match status" value="1"/>
</dbReference>
<dbReference type="HAMAP" id="MF_00306">
    <property type="entry name" value="SRP54"/>
    <property type="match status" value="1"/>
</dbReference>
<gene>
    <name evidence="10" type="primary">ffh</name>
    <name evidence="12" type="ORF">E4N76_02275</name>
</gene>
<keyword evidence="5 10" id="KW-0694">RNA-binding</keyword>
<dbReference type="InterPro" id="IPR022941">
    <property type="entry name" value="SRP54"/>
</dbReference>
<organism evidence="12 13">
    <name type="scientific">Treponema putidum</name>
    <dbReference type="NCBI Taxonomy" id="221027"/>
    <lineage>
        <taxon>Bacteria</taxon>
        <taxon>Pseudomonadati</taxon>
        <taxon>Spirochaetota</taxon>
        <taxon>Spirochaetia</taxon>
        <taxon>Spirochaetales</taxon>
        <taxon>Treponemataceae</taxon>
        <taxon>Treponema</taxon>
    </lineage>
</organism>
<dbReference type="SUPFAM" id="SSF47364">
    <property type="entry name" value="Domain of the SRP/SRP receptor G-proteins"/>
    <property type="match status" value="1"/>
</dbReference>
<dbReference type="NCBIfam" id="TIGR00959">
    <property type="entry name" value="ffh"/>
    <property type="match status" value="1"/>
</dbReference>
<dbReference type="PANTHER" id="PTHR11564:SF5">
    <property type="entry name" value="SIGNAL RECOGNITION PARTICLE SUBUNIT SRP54"/>
    <property type="match status" value="1"/>
</dbReference>
<dbReference type="PROSITE" id="PS00300">
    <property type="entry name" value="SRP54"/>
    <property type="match status" value="1"/>
</dbReference>
<evidence type="ECO:0000256" key="5">
    <source>
        <dbReference type="ARBA" id="ARBA00022884"/>
    </source>
</evidence>
<dbReference type="SUPFAM" id="SSF52540">
    <property type="entry name" value="P-loop containing nucleoside triphosphate hydrolases"/>
    <property type="match status" value="1"/>
</dbReference>
<feature type="binding site" evidence="10">
    <location>
        <begin position="247"/>
        <end position="250"/>
    </location>
    <ligand>
        <name>GTP</name>
        <dbReference type="ChEBI" id="CHEBI:37565"/>
    </ligand>
</feature>
<dbReference type="InterPro" id="IPR036225">
    <property type="entry name" value="SRP/SRP_N"/>
</dbReference>
<dbReference type="SMART" id="SM00963">
    <property type="entry name" value="SRP54_N"/>
    <property type="match status" value="1"/>
</dbReference>